<name>A0A3G8ZQE7_9ACTN</name>
<comment type="subcellular location">
    <subcellularLocation>
        <location evidence="1">Cell membrane</location>
        <topology evidence="1">Multi-pass membrane protein</topology>
    </subcellularLocation>
</comment>
<dbReference type="Proteomes" id="UP000268084">
    <property type="component" value="Chromosome"/>
</dbReference>
<dbReference type="HAMAP" id="MF_02088">
    <property type="entry name" value="Q_prec_transport"/>
    <property type="match status" value="1"/>
</dbReference>
<dbReference type="PANTHER" id="PTHR34300:SF2">
    <property type="entry name" value="QUEUOSINE PRECURSOR TRANSPORTER-RELATED"/>
    <property type="match status" value="1"/>
</dbReference>
<comment type="similarity">
    <text evidence="1">Belongs to the vitamin uptake transporter (VUT/ECF) (TC 2.A.88) family. Q precursor transporter subfamily.</text>
</comment>
<comment type="function">
    <text evidence="1">Involved in the import of queuosine (Q) precursors, required for Q precursor salvage.</text>
</comment>
<dbReference type="InterPro" id="IPR003744">
    <property type="entry name" value="YhhQ"/>
</dbReference>
<keyword evidence="3" id="KW-1185">Reference proteome</keyword>
<feature type="transmembrane region" description="Helical" evidence="1">
    <location>
        <begin position="21"/>
        <end position="45"/>
    </location>
</feature>
<reference evidence="2 3" key="2">
    <citation type="submission" date="2018-12" db="EMBL/GenBank/DDBJ databases">
        <title>Nakamurella antarcticus sp. nov., isolated from Antarctica South Shetland Islands soil.</title>
        <authorList>
            <person name="Peng F."/>
        </authorList>
    </citation>
    <scope>NUCLEOTIDE SEQUENCE [LARGE SCALE GENOMIC DNA]</scope>
    <source>
        <strain evidence="2 3">S14-144</strain>
    </source>
</reference>
<gene>
    <name evidence="2" type="ORF">EH165_07590</name>
</gene>
<dbReference type="OrthoDB" id="9805479at2"/>
<accession>A0A3G8ZQE7</accession>
<dbReference type="RefSeq" id="WP_124800384.1">
    <property type="nucleotide sequence ID" value="NZ_CP034170.1"/>
</dbReference>
<dbReference type="NCBIfam" id="TIGR00697">
    <property type="entry name" value="queuosine precursor transporter"/>
    <property type="match status" value="1"/>
</dbReference>
<keyword evidence="1" id="KW-0813">Transport</keyword>
<keyword evidence="1" id="KW-0812">Transmembrane</keyword>
<feature type="transmembrane region" description="Helical" evidence="1">
    <location>
        <begin position="121"/>
        <end position="145"/>
    </location>
</feature>
<feature type="transmembrane region" description="Helical" evidence="1">
    <location>
        <begin position="189"/>
        <end position="212"/>
    </location>
</feature>
<keyword evidence="1" id="KW-1003">Cell membrane</keyword>
<sequence>MIHVTKPISNFIEPAVVSSRSVYHIVVAAFCALLLISNVSAVKLIDFGGPFITDGGALLFPLTYVLGDVLAEVYGLRAARRTILLGFAISLTATLSFYLVQMTPAQSDWGLQDSYENILGFVWRIVLASMCGYLVGQFLNAFVMVKLKERFGTGRLWVRLIGSTIVGEAADTMVFCTVAFAGVLSASDLWSYITVGFLWKVGIETVMLPVTYRVIKYVKKREAIQDVVPISAR</sequence>
<dbReference type="EMBL" id="CP034170">
    <property type="protein sequence ID" value="AZI59480.1"/>
    <property type="molecule type" value="Genomic_DNA"/>
</dbReference>
<dbReference type="AlphaFoldDB" id="A0A3G8ZQE7"/>
<feature type="transmembrane region" description="Helical" evidence="1">
    <location>
        <begin position="83"/>
        <end position="101"/>
    </location>
</feature>
<dbReference type="PANTHER" id="PTHR34300">
    <property type="entry name" value="QUEUOSINE PRECURSOR TRANSPORTER-RELATED"/>
    <property type="match status" value="1"/>
</dbReference>
<dbReference type="GO" id="GO:0005886">
    <property type="term" value="C:plasma membrane"/>
    <property type="evidence" value="ECO:0007669"/>
    <property type="project" value="UniProtKB-SubCell"/>
</dbReference>
<evidence type="ECO:0000313" key="2">
    <source>
        <dbReference type="EMBL" id="AZI59480.1"/>
    </source>
</evidence>
<organism evidence="2 3">
    <name type="scientific">Nakamurella antarctica</name>
    <dbReference type="NCBI Taxonomy" id="1902245"/>
    <lineage>
        <taxon>Bacteria</taxon>
        <taxon>Bacillati</taxon>
        <taxon>Actinomycetota</taxon>
        <taxon>Actinomycetes</taxon>
        <taxon>Nakamurellales</taxon>
        <taxon>Nakamurellaceae</taxon>
        <taxon>Nakamurella</taxon>
    </lineage>
</organism>
<dbReference type="GO" id="GO:0022857">
    <property type="term" value="F:transmembrane transporter activity"/>
    <property type="evidence" value="ECO:0007669"/>
    <property type="project" value="UniProtKB-UniRule"/>
</dbReference>
<protein>
    <recommendedName>
        <fullName evidence="1">Probable queuosine precursor transporter</fullName>
        <shortName evidence="1">Q precursor transporter</shortName>
    </recommendedName>
</protein>
<proteinExistence type="inferred from homology"/>
<keyword evidence="1" id="KW-1133">Transmembrane helix</keyword>
<keyword evidence="1" id="KW-0472">Membrane</keyword>
<evidence type="ECO:0000313" key="3">
    <source>
        <dbReference type="Proteomes" id="UP000268084"/>
    </source>
</evidence>
<dbReference type="Pfam" id="PF02592">
    <property type="entry name" value="Vut_1"/>
    <property type="match status" value="1"/>
</dbReference>
<reference evidence="2 3" key="1">
    <citation type="submission" date="2018-11" db="EMBL/GenBank/DDBJ databases">
        <authorList>
            <person name="Da X."/>
        </authorList>
    </citation>
    <scope>NUCLEOTIDE SEQUENCE [LARGE SCALE GENOMIC DNA]</scope>
    <source>
        <strain evidence="2 3">S14-144</strain>
    </source>
</reference>
<feature type="transmembrane region" description="Helical" evidence="1">
    <location>
        <begin position="157"/>
        <end position="183"/>
    </location>
</feature>
<feature type="transmembrane region" description="Helical" evidence="1">
    <location>
        <begin position="51"/>
        <end position="71"/>
    </location>
</feature>
<dbReference type="KEGG" id="nak:EH165_07590"/>
<evidence type="ECO:0000256" key="1">
    <source>
        <dbReference type="HAMAP-Rule" id="MF_02088"/>
    </source>
</evidence>